<dbReference type="STRING" id="562970.Btus_0388"/>
<proteinExistence type="predicted"/>
<dbReference type="KEGG" id="bts:Btus_0388"/>
<accession>D5WT54</accession>
<evidence type="ECO:0000313" key="3">
    <source>
        <dbReference type="Proteomes" id="UP000002368"/>
    </source>
</evidence>
<feature type="compositionally biased region" description="Low complexity" evidence="1">
    <location>
        <begin position="79"/>
        <end position="115"/>
    </location>
</feature>
<evidence type="ECO:0000256" key="1">
    <source>
        <dbReference type="SAM" id="MobiDB-lite"/>
    </source>
</evidence>
<dbReference type="AlphaFoldDB" id="D5WT54"/>
<reference evidence="2 3" key="1">
    <citation type="journal article" date="2011" name="Stand. Genomic Sci.">
        <title>Complete genome sequence of the thermophilic, hydrogen-oxidizing Bacillus tusciae type strain (T2) and reclassification in the new genus, Kyrpidia gen. nov. as Kyrpidia tusciae comb. nov. and emendation of the family Alicyclobacillaceae da Costa and Rainey, 2010.</title>
        <authorList>
            <person name="Klenk H.P."/>
            <person name="Lapidus A."/>
            <person name="Chertkov O."/>
            <person name="Copeland A."/>
            <person name="Del Rio T.G."/>
            <person name="Nolan M."/>
            <person name="Lucas S."/>
            <person name="Chen F."/>
            <person name="Tice H."/>
            <person name="Cheng J.F."/>
            <person name="Han C."/>
            <person name="Bruce D."/>
            <person name="Goodwin L."/>
            <person name="Pitluck S."/>
            <person name="Pati A."/>
            <person name="Ivanova N."/>
            <person name="Mavromatis K."/>
            <person name="Daum C."/>
            <person name="Chen A."/>
            <person name="Palaniappan K."/>
            <person name="Chang Y.J."/>
            <person name="Land M."/>
            <person name="Hauser L."/>
            <person name="Jeffries C.D."/>
            <person name="Detter J.C."/>
            <person name="Rohde M."/>
            <person name="Abt B."/>
            <person name="Pukall R."/>
            <person name="Goker M."/>
            <person name="Bristow J."/>
            <person name="Markowitz V."/>
            <person name="Hugenholtz P."/>
            <person name="Eisen J.A."/>
        </authorList>
    </citation>
    <scope>NUCLEOTIDE SEQUENCE [LARGE SCALE GENOMIC DNA]</scope>
    <source>
        <strain evidence="2 3">DSM 2912</strain>
    </source>
</reference>
<dbReference type="EMBL" id="CP002017">
    <property type="protein sequence ID" value="ADG05158.1"/>
    <property type="molecule type" value="Genomic_DNA"/>
</dbReference>
<evidence type="ECO:0000313" key="2">
    <source>
        <dbReference type="EMBL" id="ADG05158.1"/>
    </source>
</evidence>
<gene>
    <name evidence="2" type="ordered locus">Btus_0388</name>
</gene>
<protein>
    <submittedName>
        <fullName evidence="2">Uncharacterized protein</fullName>
    </submittedName>
</protein>
<dbReference type="eggNOG" id="COG4447">
    <property type="taxonomic scope" value="Bacteria"/>
</dbReference>
<dbReference type="Proteomes" id="UP000002368">
    <property type="component" value="Chromosome"/>
</dbReference>
<feature type="region of interest" description="Disordered" evidence="1">
    <location>
        <begin position="69"/>
        <end position="132"/>
    </location>
</feature>
<dbReference type="HOGENOM" id="CLU_798735_0_0_9"/>
<name>D5WT54_KYRT2</name>
<sequence>MEAMAEQCAVAKGTPDYSVILEWSQEGGKGPLEEGFGVKGFKKVAGVSVFVSSVLLLGGCFGGAGAPASPPVGQGGAAPSGTTPPGQNGPSQGQGSNTAPPAGQSPPGGQASPTGPDNPAPAPSQPSQGASFPPIVRMAMAEFPGSILQTAFAPTVVPTPRDGSNALFYETSENTHPIMGVQGFISNYNVQINSRTKKLGTFFGARYDTAAHANGAILTELGNQPLQGTHSTLDLGHGITADLTAATSSATIEWKEGRWQIRVTRQDAAVVPVATAQTVVAYLEKHFMPVPKEFGAIRVTLQGDRPDTLVVWQEGDRVHQVGTTVDANNPVETALAMAISMRPYAGQ</sequence>
<organism evidence="2 3">
    <name type="scientific">Kyrpidia tusciae (strain DSM 2912 / NBRC 15312 / T2)</name>
    <name type="common">Bacillus tusciae</name>
    <dbReference type="NCBI Taxonomy" id="562970"/>
    <lineage>
        <taxon>Bacteria</taxon>
        <taxon>Bacillati</taxon>
        <taxon>Bacillota</taxon>
        <taxon>Bacilli</taxon>
        <taxon>Bacillales</taxon>
        <taxon>Alicyclobacillaceae</taxon>
        <taxon>Kyrpidia</taxon>
    </lineage>
</organism>
<keyword evidence="3" id="KW-1185">Reference proteome</keyword>